<dbReference type="SUPFAM" id="SSF47923">
    <property type="entry name" value="Ypt/Rab-GAP domain of gyp1p"/>
    <property type="match status" value="2"/>
</dbReference>
<sequence>MPEAVTSTNLNPAASTPHTIVDPLPISSASSVASFASSSQKLQPSDSTTDLSLATSSLTNNHRESVWRNNLWAAPGRQVSIINTVTAPSISRQSIQTLDSNLQKPQSSLFSVRRGLTTGILGSIFVEVSVENLESLTLILKPLYKPNGSSDYQHSLNTICTATPFIPVSRTIHSNNISEPEASATLESSSKAFVNPTHSCPVIEELDSVEDMEIMHAKQGSQASRRKSTDARPKEATPIQVDEETKMMADIAKLNSLSIRCNKFKAILEQPNVDLEQLRKLSWPGIPTEIRPTAWKLLMGYLPANSDRRDSTLIRKRKEYEEYVLQAYSRGTEGLDQGLSHQIHIDIQRTNAHMPLYQHPIIQEALERILYVWAIRHPASGYVQGINDLVTSFFQVFLQEVVSSDVEKIDPAQISPETLTNVQADTFWCLTKLLDGIQDNYTHKQPGIQRQIFRLKELINRIDAPLHNHLAAQGIEFLQFSFRWMNCMLMREISLGNTIRMWDTYLAEGSDGFSDFHLYVCAAFLVKWSAQLRSLEFQDIMMHLQSPPTAAWTEKDIELLLSEAFMWKSLFHNSPNHLSSNGSGASSMQLQ</sequence>
<dbReference type="OrthoDB" id="26371at2759"/>
<organism evidence="5 6">
    <name type="scientific">Batrachochytrium dendrobatidis (strain JEL423)</name>
    <dbReference type="NCBI Taxonomy" id="403673"/>
    <lineage>
        <taxon>Eukaryota</taxon>
        <taxon>Fungi</taxon>
        <taxon>Fungi incertae sedis</taxon>
        <taxon>Chytridiomycota</taxon>
        <taxon>Chytridiomycota incertae sedis</taxon>
        <taxon>Chytridiomycetes</taxon>
        <taxon>Rhizophydiales</taxon>
        <taxon>Rhizophydiales incertae sedis</taxon>
        <taxon>Batrachochytrium</taxon>
    </lineage>
</organism>
<dbReference type="Gene3D" id="1.10.10.750">
    <property type="entry name" value="Ypt/Rab-GAP domain of gyp1p, domain 1"/>
    <property type="match status" value="1"/>
</dbReference>
<dbReference type="GO" id="GO:0071889">
    <property type="term" value="F:14-3-3 protein binding"/>
    <property type="evidence" value="ECO:0007669"/>
    <property type="project" value="UniProtKB-ARBA"/>
</dbReference>
<reference evidence="5 6" key="1">
    <citation type="submission" date="2006-10" db="EMBL/GenBank/DDBJ databases">
        <title>The Genome Sequence of Batrachochytrium dendrobatidis JEL423.</title>
        <authorList>
            <consortium name="The Broad Institute Genome Sequencing Platform"/>
            <person name="Birren B."/>
            <person name="Lander E."/>
            <person name="Galagan J."/>
            <person name="Cuomo C."/>
            <person name="Devon K."/>
            <person name="Jaffe D."/>
            <person name="Butler J."/>
            <person name="Alvarez P."/>
            <person name="Gnerre S."/>
            <person name="Grabherr M."/>
            <person name="Kleber M."/>
            <person name="Mauceli E."/>
            <person name="Brockman W."/>
            <person name="Young S."/>
            <person name="LaButti K."/>
            <person name="Sykes S."/>
            <person name="DeCaprio D."/>
            <person name="Crawford M."/>
            <person name="Koehrsen M."/>
            <person name="Engels R."/>
            <person name="Montgomery P."/>
            <person name="Pearson M."/>
            <person name="Howarth C."/>
            <person name="Larson L."/>
            <person name="White J."/>
            <person name="O'Leary S."/>
            <person name="Kodira C."/>
            <person name="Zeng Q."/>
            <person name="Yandava C."/>
            <person name="Alvarado L."/>
            <person name="Longcore J."/>
            <person name="James T."/>
        </authorList>
    </citation>
    <scope>NUCLEOTIDE SEQUENCE [LARGE SCALE GENOMIC DNA]</scope>
    <source>
        <strain evidence="5 6">JEL423</strain>
    </source>
</reference>
<gene>
    <name evidence="5" type="ORF">BDEG_20491</name>
</gene>
<reference evidence="5 6" key="2">
    <citation type="submission" date="2016-05" db="EMBL/GenBank/DDBJ databases">
        <title>Lineage-specific infection strategies underlie the spectrum of fungal disease in amphibians.</title>
        <authorList>
            <person name="Cuomo C.A."/>
            <person name="Farrer R.A."/>
            <person name="James T."/>
            <person name="Longcore J."/>
            <person name="Birren B."/>
        </authorList>
    </citation>
    <scope>NUCLEOTIDE SEQUENCE [LARGE SCALE GENOMIC DNA]</scope>
    <source>
        <strain evidence="5 6">JEL423</strain>
    </source>
</reference>
<dbReference type="AlphaFoldDB" id="A0A177WA87"/>
<dbReference type="GO" id="GO:0005096">
    <property type="term" value="F:GTPase activator activity"/>
    <property type="evidence" value="ECO:0007669"/>
    <property type="project" value="UniProtKB-KW"/>
</dbReference>
<dbReference type="InterPro" id="IPR035969">
    <property type="entry name" value="Rab-GAP_TBC_sf"/>
</dbReference>
<dbReference type="VEuPathDB" id="FungiDB:BDEG_20491"/>
<dbReference type="Gene3D" id="1.10.472.80">
    <property type="entry name" value="Ypt/Rab-GAP domain of gyp1p, domain 3"/>
    <property type="match status" value="1"/>
</dbReference>
<dbReference type="PROSITE" id="PS50086">
    <property type="entry name" value="TBC_RABGAP"/>
    <property type="match status" value="1"/>
</dbReference>
<dbReference type="EMBL" id="DS022300">
    <property type="protein sequence ID" value="OAJ36301.1"/>
    <property type="molecule type" value="Genomic_DNA"/>
</dbReference>
<accession>A0A177WA87</accession>
<dbReference type="STRING" id="403673.A0A177WA87"/>
<evidence type="ECO:0000256" key="2">
    <source>
        <dbReference type="ARBA" id="ARBA00022553"/>
    </source>
</evidence>
<dbReference type="SMART" id="SM00164">
    <property type="entry name" value="TBC"/>
    <property type="match status" value="1"/>
</dbReference>
<name>A0A177WA87_BATDL</name>
<dbReference type="FunFam" id="1.10.10.750:FF:000009">
    <property type="entry name" value="TBC1 domain family member 22A"/>
    <property type="match status" value="1"/>
</dbReference>
<feature type="region of interest" description="Disordered" evidence="3">
    <location>
        <begin position="217"/>
        <end position="238"/>
    </location>
</feature>
<evidence type="ECO:0000313" key="6">
    <source>
        <dbReference type="Proteomes" id="UP000077115"/>
    </source>
</evidence>
<keyword evidence="1" id="KW-0343">GTPase activation</keyword>
<feature type="domain" description="Rab-GAP TBC" evidence="4">
    <location>
        <begin position="285"/>
        <end position="509"/>
    </location>
</feature>
<dbReference type="FunFam" id="1.10.8.270:FF:000004">
    <property type="entry name" value="TBC1 domain family, member 22B"/>
    <property type="match status" value="1"/>
</dbReference>
<dbReference type="Proteomes" id="UP000077115">
    <property type="component" value="Unassembled WGS sequence"/>
</dbReference>
<dbReference type="PANTHER" id="PTHR22957:SF26">
    <property type="entry name" value="LD44506P"/>
    <property type="match status" value="1"/>
</dbReference>
<evidence type="ECO:0000256" key="1">
    <source>
        <dbReference type="ARBA" id="ARBA00022468"/>
    </source>
</evidence>
<keyword evidence="2" id="KW-0597">Phosphoprotein</keyword>
<proteinExistence type="predicted"/>
<dbReference type="eggNOG" id="KOG1092">
    <property type="taxonomic scope" value="Eukaryota"/>
</dbReference>
<dbReference type="GO" id="GO:0005794">
    <property type="term" value="C:Golgi apparatus"/>
    <property type="evidence" value="ECO:0007669"/>
    <property type="project" value="TreeGrafter"/>
</dbReference>
<dbReference type="Pfam" id="PF00566">
    <property type="entry name" value="RabGAP-TBC"/>
    <property type="match status" value="1"/>
</dbReference>
<evidence type="ECO:0000313" key="5">
    <source>
        <dbReference type="EMBL" id="OAJ36301.1"/>
    </source>
</evidence>
<dbReference type="PANTHER" id="PTHR22957">
    <property type="entry name" value="TBC1 DOMAIN FAMILY MEMBER GTPASE-ACTIVATING PROTEIN"/>
    <property type="match status" value="1"/>
</dbReference>
<dbReference type="InterPro" id="IPR000195">
    <property type="entry name" value="Rab-GAP-TBC_dom"/>
</dbReference>
<dbReference type="Gene3D" id="1.10.8.270">
    <property type="entry name" value="putative rabgap domain of human tbc1 domain family member 14 like domains"/>
    <property type="match status" value="1"/>
</dbReference>
<evidence type="ECO:0000256" key="3">
    <source>
        <dbReference type="SAM" id="MobiDB-lite"/>
    </source>
</evidence>
<protein>
    <recommendedName>
        <fullName evidence="4">Rab-GAP TBC domain-containing protein</fullName>
    </recommendedName>
</protein>
<evidence type="ECO:0000259" key="4">
    <source>
        <dbReference type="PROSITE" id="PS50086"/>
    </source>
</evidence>
<dbReference type="FunFam" id="1.10.472.80:FF:000001">
    <property type="entry name" value="TBC1 domain family member 22B"/>
    <property type="match status" value="1"/>
</dbReference>